<evidence type="ECO:0000313" key="1">
    <source>
        <dbReference type="EMBL" id="QVV88449.1"/>
    </source>
</evidence>
<dbReference type="KEGG" id="mrtj:KHC33_14145"/>
<dbReference type="EMBL" id="CP075546">
    <property type="protein sequence ID" value="QVV88449.1"/>
    <property type="molecule type" value="Genomic_DNA"/>
</dbReference>
<evidence type="ECO:0000313" key="2">
    <source>
        <dbReference type="Proteomes" id="UP000680656"/>
    </source>
</evidence>
<sequence length="76" mass="8046">MGLLDNIGGALGGMLSSPEGKEQIMKFISSPEGMAMLQQFISSPDGKKVAGQLLMPILGNLGIPDDLKQALQQYVK</sequence>
<name>A0A8E7B059_9EURY</name>
<gene>
    <name evidence="1" type="ORF">KHC33_14145</name>
</gene>
<dbReference type="AlphaFoldDB" id="A0A8E7B059"/>
<proteinExistence type="predicted"/>
<accession>A0A8E7B059</accession>
<dbReference type="RefSeq" id="WP_214419258.1">
    <property type="nucleotide sequence ID" value="NZ_CP075546.1"/>
</dbReference>
<protein>
    <submittedName>
        <fullName evidence="1">Uncharacterized protein</fullName>
    </submittedName>
</protein>
<keyword evidence="2" id="KW-1185">Reference proteome</keyword>
<dbReference type="Proteomes" id="UP000680656">
    <property type="component" value="Chromosome"/>
</dbReference>
<reference evidence="1 2" key="1">
    <citation type="submission" date="2021-05" db="EMBL/GenBank/DDBJ databases">
        <title>A novel Methanospirillum isolate from a pyrite-forming mixed culture.</title>
        <authorList>
            <person name="Bunk B."/>
            <person name="Sproer C."/>
            <person name="Spring S."/>
            <person name="Pester M."/>
        </authorList>
    </citation>
    <scope>NUCLEOTIDE SEQUENCE [LARGE SCALE GENOMIC DNA]</scope>
    <source>
        <strain evidence="1 2">J.3.6.1-F.2.7.3</strain>
    </source>
</reference>
<dbReference type="GeneID" id="65567607"/>
<organism evidence="1 2">
    <name type="scientific">Methanospirillum purgamenti</name>
    <dbReference type="NCBI Taxonomy" id="2834276"/>
    <lineage>
        <taxon>Archaea</taxon>
        <taxon>Methanobacteriati</taxon>
        <taxon>Methanobacteriota</taxon>
        <taxon>Stenosarchaea group</taxon>
        <taxon>Methanomicrobia</taxon>
        <taxon>Methanomicrobiales</taxon>
        <taxon>Methanospirillaceae</taxon>
        <taxon>Methanospirillum</taxon>
    </lineage>
</organism>